<dbReference type="PROSITE" id="PS01086">
    <property type="entry name" value="RIBUL_P_3_EPIMER_2"/>
    <property type="match status" value="1"/>
</dbReference>
<dbReference type="EMBL" id="JAFLVR010000012">
    <property type="protein sequence ID" value="MBO0451849.1"/>
    <property type="molecule type" value="Genomic_DNA"/>
</dbReference>
<accession>A0ABS3HEH7</accession>
<sequence length="208" mass="24059">MMRNRIIPSLASAKQLYLAKELLKVEANGFQEIHLDIEDGNFVNNITFGLATIQELRYLTTMSFNIHLMVTQPEKYVKLLVDYLPCTVFIHAESCQNLAELIFYCQQNNIKVGLAFLPTTSLIEYAYLIKRTSMLLLMTSEPDGQGQMFIEEMSEKISKTRQSFPKQELWVDGDITMERAQRLRTIGVEKFVMGREIFRTENSKTELI</sequence>
<dbReference type="Pfam" id="PF00834">
    <property type="entry name" value="Ribul_P_3_epim"/>
    <property type="match status" value="1"/>
</dbReference>
<comment type="caution">
    <text evidence="3">The sequence shown here is derived from an EMBL/GenBank/DDBJ whole genome shotgun (WGS) entry which is preliminary data.</text>
</comment>
<proteinExistence type="predicted"/>
<dbReference type="PROSITE" id="PS01085">
    <property type="entry name" value="RIBUL_P_3_EPIMER_1"/>
    <property type="match status" value="1"/>
</dbReference>
<evidence type="ECO:0000313" key="4">
    <source>
        <dbReference type="Proteomes" id="UP000664495"/>
    </source>
</evidence>
<protein>
    <submittedName>
        <fullName evidence="3">Ribulose phosphate epimerase</fullName>
    </submittedName>
</protein>
<organism evidence="3 4">
    <name type="scientific">Candidatus Enterococcus murrayae</name>
    <dbReference type="NCBI Taxonomy" id="2815321"/>
    <lineage>
        <taxon>Bacteria</taxon>
        <taxon>Bacillati</taxon>
        <taxon>Bacillota</taxon>
        <taxon>Bacilli</taxon>
        <taxon>Lactobacillales</taxon>
        <taxon>Enterococcaceae</taxon>
        <taxon>Enterococcus</taxon>
    </lineage>
</organism>
<evidence type="ECO:0000256" key="2">
    <source>
        <dbReference type="ARBA" id="ARBA00023235"/>
    </source>
</evidence>
<dbReference type="Gene3D" id="3.20.20.70">
    <property type="entry name" value="Aldolase class I"/>
    <property type="match status" value="1"/>
</dbReference>
<keyword evidence="2" id="KW-0413">Isomerase</keyword>
<dbReference type="InterPro" id="IPR011060">
    <property type="entry name" value="RibuloseP-bd_barrel"/>
</dbReference>
<name>A0ABS3HEH7_9ENTE</name>
<keyword evidence="1" id="KW-0479">Metal-binding</keyword>
<dbReference type="CDD" id="cd00429">
    <property type="entry name" value="RPE"/>
    <property type="match status" value="1"/>
</dbReference>
<reference evidence="3 4" key="1">
    <citation type="submission" date="2021-03" db="EMBL/GenBank/DDBJ databases">
        <title>Enterococcal diversity collection.</title>
        <authorList>
            <person name="Gilmore M.S."/>
            <person name="Schwartzman J."/>
            <person name="Van Tyne D."/>
            <person name="Martin M."/>
            <person name="Earl A.M."/>
            <person name="Manson A.L."/>
            <person name="Straub T."/>
            <person name="Salamzade R."/>
            <person name="Saavedra J."/>
            <person name="Lebreton F."/>
            <person name="Prichula J."/>
            <person name="Schaufler K."/>
            <person name="Gaca A."/>
            <person name="Sgardioli B."/>
            <person name="Wagenaar J."/>
            <person name="Strong T."/>
        </authorList>
    </citation>
    <scope>NUCLEOTIDE SEQUENCE [LARGE SCALE GENOMIC DNA]</scope>
    <source>
        <strain evidence="3 4">MJM16</strain>
    </source>
</reference>
<evidence type="ECO:0000313" key="3">
    <source>
        <dbReference type="EMBL" id="MBO0451849.1"/>
    </source>
</evidence>
<dbReference type="InterPro" id="IPR000056">
    <property type="entry name" value="Ribul_P_3_epim-like"/>
</dbReference>
<keyword evidence="4" id="KW-1185">Reference proteome</keyword>
<evidence type="ECO:0000256" key="1">
    <source>
        <dbReference type="ARBA" id="ARBA00022723"/>
    </source>
</evidence>
<dbReference type="SUPFAM" id="SSF51366">
    <property type="entry name" value="Ribulose-phoshate binding barrel"/>
    <property type="match status" value="1"/>
</dbReference>
<dbReference type="Proteomes" id="UP000664495">
    <property type="component" value="Unassembled WGS sequence"/>
</dbReference>
<dbReference type="InterPro" id="IPR013785">
    <property type="entry name" value="Aldolase_TIM"/>
</dbReference>
<dbReference type="PANTHER" id="PTHR11749">
    <property type="entry name" value="RIBULOSE-5-PHOSPHATE-3-EPIMERASE"/>
    <property type="match status" value="1"/>
</dbReference>
<dbReference type="RefSeq" id="WP_207107629.1">
    <property type="nucleotide sequence ID" value="NZ_JAFLVR010000012.1"/>
</dbReference>
<gene>
    <name evidence="3" type="ORF">JZO85_06175</name>
</gene>